<accession>A0A1F7INH1</accession>
<dbReference type="Proteomes" id="UP000178040">
    <property type="component" value="Unassembled WGS sequence"/>
</dbReference>
<gene>
    <name evidence="1" type="ORF">A3B40_05245</name>
</gene>
<comment type="caution">
    <text evidence="1">The sequence shown here is derived from an EMBL/GenBank/DDBJ whole genome shotgun (WGS) entry which is preliminary data.</text>
</comment>
<evidence type="ECO:0000313" key="2">
    <source>
        <dbReference type="Proteomes" id="UP000178040"/>
    </source>
</evidence>
<proteinExistence type="predicted"/>
<dbReference type="AlphaFoldDB" id="A0A1F7INH1"/>
<evidence type="ECO:0000313" key="1">
    <source>
        <dbReference type="EMBL" id="OGK44822.1"/>
    </source>
</evidence>
<reference evidence="1 2" key="1">
    <citation type="journal article" date="2016" name="Nat. Commun.">
        <title>Thousands of microbial genomes shed light on interconnected biogeochemical processes in an aquifer system.</title>
        <authorList>
            <person name="Anantharaman K."/>
            <person name="Brown C.T."/>
            <person name="Hug L.A."/>
            <person name="Sharon I."/>
            <person name="Castelle C.J."/>
            <person name="Probst A.J."/>
            <person name="Thomas B.C."/>
            <person name="Singh A."/>
            <person name="Wilkins M.J."/>
            <person name="Karaoz U."/>
            <person name="Brodie E.L."/>
            <person name="Williams K.H."/>
            <person name="Hubbard S.S."/>
            <person name="Banfield J.F."/>
        </authorList>
    </citation>
    <scope>NUCLEOTIDE SEQUENCE [LARGE SCALE GENOMIC DNA]</scope>
</reference>
<sequence>MKKEGRLLLLSKVLYSHLYLLFNEKMKKKLITYEMGGHLYNHLGEQSNKKDFIPRIKKLFKSILLD</sequence>
<organism evidence="1 2">
    <name type="scientific">Candidatus Roizmanbacteria bacterium RIFCSPLOWO2_01_FULL_37_16</name>
    <dbReference type="NCBI Taxonomy" id="1802058"/>
    <lineage>
        <taxon>Bacteria</taxon>
        <taxon>Candidatus Roizmaniibacteriota</taxon>
    </lineage>
</organism>
<name>A0A1F7INH1_9BACT</name>
<dbReference type="EMBL" id="MGAI01000021">
    <property type="protein sequence ID" value="OGK44822.1"/>
    <property type="molecule type" value="Genomic_DNA"/>
</dbReference>
<protein>
    <submittedName>
        <fullName evidence="1">Uncharacterized protein</fullName>
    </submittedName>
</protein>